<evidence type="ECO:0000256" key="1">
    <source>
        <dbReference type="ARBA" id="ARBA00022741"/>
    </source>
</evidence>
<dbReference type="InterPro" id="IPR001054">
    <property type="entry name" value="A/G_cyclase"/>
</dbReference>
<dbReference type="InterPro" id="IPR029787">
    <property type="entry name" value="Nucleotide_cyclase"/>
</dbReference>
<keyword evidence="1" id="KW-0547">Nucleotide-binding</keyword>
<evidence type="ECO:0000313" key="5">
    <source>
        <dbReference type="Proteomes" id="UP000036464"/>
    </source>
</evidence>
<organism evidence="4 5">
    <name type="scientific">Mycolicibacter heraklionensis</name>
    <dbReference type="NCBI Taxonomy" id="512402"/>
    <lineage>
        <taxon>Bacteria</taxon>
        <taxon>Bacillati</taxon>
        <taxon>Actinomycetota</taxon>
        <taxon>Actinomycetes</taxon>
        <taxon>Mycobacteriales</taxon>
        <taxon>Mycobacteriaceae</taxon>
        <taxon>Mycolicibacter</taxon>
    </lineage>
</organism>
<name>A0ABR5FLK7_9MYCO</name>
<gene>
    <name evidence="4" type="ORF">ABW16_00885</name>
</gene>
<feature type="domain" description="Guanylate cyclase" evidence="3">
    <location>
        <begin position="40"/>
        <end position="171"/>
    </location>
</feature>
<sequence length="1062" mass="114331">MPALVCSSCGTGLPATFRFCNECGTAVPTARPPAEYKQVTVLFADVVRWMDIAAAVGAERLREIMADLADRCAAVVQRYGSTVTQWTGDGIMAVFGAPVALEDHAIRACRAALDVQEESKRLAVDVGERDGVELRLRVGLNSGEVIAGGIGSGPFGYAAVGEQVGMAQRMESVAPPGGIMLSVSTAQLVEGTAALGEVELVRIKGAREPVPARRLLGMADRHSAVRRAESSLIGRRGELTTVETMLDRAIHGQGGVATVVGAPGIGKSRMAREAAATAAGRGVEVAWAFCESHAGDVPFHAVARLLRASLGVADRRGEDARAWVRERVPHSDPQDLLLLDDLLGIADPDVALPQIDPDVRRSRLTGLINTASLARTEPTLFVIEDAHWIDIASESLIADFLAVIPRTPSMVLITYRPEYRGALMQIPGAQRIVLAPLDDTEISALIGELLGSHPSVGELAAIIAGRAAGNPFFAEEMVRELAQRGELAGEHGDYICHTRAADVTVPATVQAAIEARIDQLSSQAKRTLNAASVIGARFGAELLPALGVDAEFDELLGAELIDQVRFTPSAEYAFRHPLIRAVVYESQLKSDRAQWHRKLAAAIQERAPGSLEDNAALIAEHLQAAGELNAAYAWHMRAGAWSTNRDLVAARGSWERARRIADALPADDPDQLSMRIAPRTMLCATDWQAREVQESRGRFEELRELCSAAGDQVSLAIGMTALATELIYAGRSREGSQLAFQQMALFESIGDPSPTMGLAFMAFVNWLCVGEFGAILRWSQTIVDLAAGDPAKGANFGVGSPLAIALAWRGTARWWLGRPGWRQDIDDAVAMARLSNAETLGSTVAWTYGFAMQYGVLRPSDSAQSACEEAVQSAQRASSDRALGLAGYALGVVLLNRDNAADRHRGLELIMQCRDIWLRKRALFLIPVTDVWAARETARAGDRDGAIATMREAVDDLRHAGNVFYGMWGTGVLVETLLERGTADDLADAEEAIDWLASLPTGQSSAMCEITLLRLTALLCRARGDEAAYLEMVNRYRALAESLGFERHIDWAEAMLARRTAR</sequence>
<dbReference type="SUPFAM" id="SSF55073">
    <property type="entry name" value="Nucleotide cyclase"/>
    <property type="match status" value="1"/>
</dbReference>
<proteinExistence type="predicted"/>
<dbReference type="Pfam" id="PF13191">
    <property type="entry name" value="AAA_16"/>
    <property type="match status" value="1"/>
</dbReference>
<dbReference type="SMART" id="SM00044">
    <property type="entry name" value="CYCc"/>
    <property type="match status" value="1"/>
</dbReference>
<dbReference type="InterPro" id="IPR041664">
    <property type="entry name" value="AAA_16"/>
</dbReference>
<comment type="caution">
    <text evidence="4">The sequence shown here is derived from an EMBL/GenBank/DDBJ whole genome shotgun (WGS) entry which is preliminary data.</text>
</comment>
<dbReference type="CDD" id="cd07302">
    <property type="entry name" value="CHD"/>
    <property type="match status" value="1"/>
</dbReference>
<protein>
    <submittedName>
        <fullName evidence="4">Cyclase</fullName>
    </submittedName>
</protein>
<dbReference type="PANTHER" id="PTHR16305">
    <property type="entry name" value="TESTICULAR SOLUBLE ADENYLYL CYCLASE"/>
    <property type="match status" value="1"/>
</dbReference>
<dbReference type="PROSITE" id="PS50125">
    <property type="entry name" value="GUANYLATE_CYCLASE_2"/>
    <property type="match status" value="1"/>
</dbReference>
<reference evidence="4 5" key="1">
    <citation type="submission" date="2015-05" db="EMBL/GenBank/DDBJ databases">
        <title>Genome sequence of Mycobacterium heraklionense Davo strain.</title>
        <authorList>
            <person name="Greninger A.L."/>
            <person name="Cunningham G."/>
            <person name="Miller S."/>
        </authorList>
    </citation>
    <scope>NUCLEOTIDE SEQUENCE [LARGE SCALE GENOMIC DNA]</scope>
    <source>
        <strain evidence="4 5">Davo</strain>
    </source>
</reference>
<keyword evidence="2" id="KW-0067">ATP-binding</keyword>
<evidence type="ECO:0000256" key="2">
    <source>
        <dbReference type="ARBA" id="ARBA00022840"/>
    </source>
</evidence>
<evidence type="ECO:0000313" key="4">
    <source>
        <dbReference type="EMBL" id="KLO31871.1"/>
    </source>
</evidence>
<dbReference type="PANTHER" id="PTHR16305:SF28">
    <property type="entry name" value="GUANYLATE CYCLASE DOMAIN-CONTAINING PROTEIN"/>
    <property type="match status" value="1"/>
</dbReference>
<dbReference type="Pfam" id="PF00211">
    <property type="entry name" value="Guanylate_cyc"/>
    <property type="match status" value="1"/>
</dbReference>
<dbReference type="SUPFAM" id="SSF52540">
    <property type="entry name" value="P-loop containing nucleoside triphosphate hydrolases"/>
    <property type="match status" value="1"/>
</dbReference>
<dbReference type="EMBL" id="LDPO01000001">
    <property type="protein sequence ID" value="KLO31871.1"/>
    <property type="molecule type" value="Genomic_DNA"/>
</dbReference>
<keyword evidence="5" id="KW-1185">Reference proteome</keyword>
<accession>A0ABR5FLK7</accession>
<evidence type="ECO:0000259" key="3">
    <source>
        <dbReference type="PROSITE" id="PS50125"/>
    </source>
</evidence>
<dbReference type="InterPro" id="IPR027417">
    <property type="entry name" value="P-loop_NTPase"/>
</dbReference>
<dbReference type="Gene3D" id="3.40.50.300">
    <property type="entry name" value="P-loop containing nucleotide triphosphate hydrolases"/>
    <property type="match status" value="1"/>
</dbReference>
<dbReference type="Gene3D" id="3.30.70.1230">
    <property type="entry name" value="Nucleotide cyclase"/>
    <property type="match status" value="1"/>
</dbReference>
<dbReference type="RefSeq" id="WP_047317655.1">
    <property type="nucleotide sequence ID" value="NZ_LDPO01000001.1"/>
</dbReference>
<dbReference type="Proteomes" id="UP000036464">
    <property type="component" value="Unassembled WGS sequence"/>
</dbReference>